<evidence type="ECO:0000256" key="6">
    <source>
        <dbReference type="ARBA" id="ARBA00022781"/>
    </source>
</evidence>
<evidence type="ECO:0000313" key="15">
    <source>
        <dbReference type="EMBL" id="PWB70431.1"/>
    </source>
</evidence>
<proteinExistence type="inferred from homology"/>
<dbReference type="GO" id="GO:0046933">
    <property type="term" value="F:proton-transporting ATP synthase activity, rotational mechanism"/>
    <property type="evidence" value="ECO:0007669"/>
    <property type="project" value="UniProtKB-UniRule"/>
</dbReference>
<evidence type="ECO:0000313" key="16">
    <source>
        <dbReference type="Proteomes" id="UP000250918"/>
    </source>
</evidence>
<comment type="caution">
    <text evidence="15">The sequence shown here is derived from an EMBL/GenBank/DDBJ whole genome shotgun (WGS) entry which is preliminary data.</text>
</comment>
<reference evidence="15 16" key="1">
    <citation type="journal article" date="2018" name="ISME J.">
        <title>A methanotrophic archaeon couples anaerobic oxidation of methane to Fe(III) reduction.</title>
        <authorList>
            <person name="Cai C."/>
            <person name="Leu A.O."/>
            <person name="Xie G.J."/>
            <person name="Guo J."/>
            <person name="Feng Y."/>
            <person name="Zhao J.X."/>
            <person name="Tyson G.W."/>
            <person name="Yuan Z."/>
            <person name="Hu S."/>
        </authorList>
    </citation>
    <scope>NUCLEOTIDE SEQUENCE [LARGE SCALE GENOMIC DNA]</scope>
    <source>
        <strain evidence="15">FeB_12</strain>
    </source>
</reference>
<keyword evidence="2 13" id="KW-0813">Transport</keyword>
<keyword evidence="5 13" id="KW-0812">Transmembrane</keyword>
<keyword evidence="6 13" id="KW-0375">Hydrogen ion transport</keyword>
<dbReference type="PANTHER" id="PTHR33445">
    <property type="entry name" value="ATP SYNTHASE SUBUNIT B', CHLOROPLASTIC"/>
    <property type="match status" value="1"/>
</dbReference>
<evidence type="ECO:0000256" key="7">
    <source>
        <dbReference type="ARBA" id="ARBA00022989"/>
    </source>
</evidence>
<dbReference type="PANTHER" id="PTHR33445:SF1">
    <property type="entry name" value="ATP SYNTHASE SUBUNIT B"/>
    <property type="match status" value="1"/>
</dbReference>
<keyword evidence="10 13" id="KW-0066">ATP synthesis</keyword>
<dbReference type="InterPro" id="IPR002146">
    <property type="entry name" value="ATP_synth_b/b'su_bac/chlpt"/>
</dbReference>
<accession>A0A855X492</accession>
<evidence type="ECO:0000256" key="14">
    <source>
        <dbReference type="RuleBase" id="RU003848"/>
    </source>
</evidence>
<dbReference type="AlphaFoldDB" id="A0A855X492"/>
<comment type="function">
    <text evidence="11 13">F(1)F(0) ATP synthase produces ATP from ADP in the presence of a proton or sodium gradient. F-type ATPases consist of two structural domains, F(1) containing the extramembraneous catalytic core and F(0) containing the membrane proton channel, linked together by a central stalk and a peripheral stalk. During catalysis, ATP synthesis in the catalytic domain of F(1) is coupled via a rotary mechanism of the central stalk subunits to proton translocation.</text>
</comment>
<organism evidence="15 16">
    <name type="scientific">candidate division GN15 bacterium</name>
    <dbReference type="NCBI Taxonomy" id="2072418"/>
    <lineage>
        <taxon>Bacteria</taxon>
        <taxon>candidate division GN15</taxon>
    </lineage>
</organism>
<protein>
    <recommendedName>
        <fullName evidence="13">ATP synthase subunit b</fullName>
    </recommendedName>
    <alternativeName>
        <fullName evidence="13">ATP synthase F(0) sector subunit b</fullName>
    </alternativeName>
    <alternativeName>
        <fullName evidence="13">ATPase subunit I</fullName>
    </alternativeName>
    <alternativeName>
        <fullName evidence="13">F-type ATPase subunit b</fullName>
        <shortName evidence="13">F-ATPase subunit b</shortName>
    </alternativeName>
</protein>
<dbReference type="CDD" id="cd06503">
    <property type="entry name" value="ATP-synt_Fo_b"/>
    <property type="match status" value="1"/>
</dbReference>
<evidence type="ECO:0000256" key="9">
    <source>
        <dbReference type="ARBA" id="ARBA00023136"/>
    </source>
</evidence>
<evidence type="ECO:0000256" key="13">
    <source>
        <dbReference type="HAMAP-Rule" id="MF_01398"/>
    </source>
</evidence>
<evidence type="ECO:0000256" key="4">
    <source>
        <dbReference type="ARBA" id="ARBA00022547"/>
    </source>
</evidence>
<dbReference type="GO" id="GO:0046961">
    <property type="term" value="F:proton-transporting ATPase activity, rotational mechanism"/>
    <property type="evidence" value="ECO:0007669"/>
    <property type="project" value="TreeGrafter"/>
</dbReference>
<dbReference type="InterPro" id="IPR050059">
    <property type="entry name" value="ATP_synthase_B_chain"/>
</dbReference>
<comment type="similarity">
    <text evidence="1 13 14">Belongs to the ATPase B chain family.</text>
</comment>
<comment type="subcellular location">
    <subcellularLocation>
        <location evidence="13">Cell membrane</location>
        <topology evidence="13">Single-pass membrane protein</topology>
    </subcellularLocation>
    <subcellularLocation>
        <location evidence="12">Endomembrane system</location>
        <topology evidence="12">Single-pass membrane protein</topology>
    </subcellularLocation>
</comment>
<keyword evidence="7 13" id="KW-1133">Transmembrane helix</keyword>
<dbReference type="NCBIfam" id="TIGR01144">
    <property type="entry name" value="ATP_synt_b"/>
    <property type="match status" value="1"/>
</dbReference>
<evidence type="ECO:0000256" key="3">
    <source>
        <dbReference type="ARBA" id="ARBA00022475"/>
    </source>
</evidence>
<comment type="subunit">
    <text evidence="13">F-type ATPases have 2 components, F(1) - the catalytic core - and F(0) - the membrane proton channel. F(1) has five subunits: alpha(3), beta(3), gamma(1), delta(1), epsilon(1). F(0) has three main subunits: a(1), b(2) and c(10-14). The alpha and beta chains form an alternating ring which encloses part of the gamma chain. F(1) is attached to F(0) by a central stalk formed by the gamma and epsilon chains, while a peripheral stalk is formed by the delta and b chains.</text>
</comment>
<keyword evidence="3 13" id="KW-1003">Cell membrane</keyword>
<dbReference type="GO" id="GO:0012505">
    <property type="term" value="C:endomembrane system"/>
    <property type="evidence" value="ECO:0007669"/>
    <property type="project" value="UniProtKB-SubCell"/>
</dbReference>
<keyword evidence="8 13" id="KW-0406">Ion transport</keyword>
<comment type="function">
    <text evidence="13">Component of the F(0) channel, it forms part of the peripheral stalk, linking F(1) to F(0).</text>
</comment>
<keyword evidence="9 13" id="KW-0472">Membrane</keyword>
<dbReference type="InterPro" id="IPR005864">
    <property type="entry name" value="ATP_synth_F0_bsu_bac"/>
</dbReference>
<evidence type="ECO:0000256" key="12">
    <source>
        <dbReference type="ARBA" id="ARBA00037847"/>
    </source>
</evidence>
<evidence type="ECO:0000256" key="11">
    <source>
        <dbReference type="ARBA" id="ARBA00025198"/>
    </source>
</evidence>
<evidence type="ECO:0000256" key="1">
    <source>
        <dbReference type="ARBA" id="ARBA00005513"/>
    </source>
</evidence>
<dbReference type="HAMAP" id="MF_01398">
    <property type="entry name" value="ATP_synth_b_bprime"/>
    <property type="match status" value="1"/>
</dbReference>
<dbReference type="GO" id="GO:0005886">
    <property type="term" value="C:plasma membrane"/>
    <property type="evidence" value="ECO:0007669"/>
    <property type="project" value="UniProtKB-SubCell"/>
</dbReference>
<name>A0A855X492_9BACT</name>
<dbReference type="GO" id="GO:0045259">
    <property type="term" value="C:proton-transporting ATP synthase complex"/>
    <property type="evidence" value="ECO:0007669"/>
    <property type="project" value="UniProtKB-KW"/>
</dbReference>
<dbReference type="Pfam" id="PF00430">
    <property type="entry name" value="ATP-synt_B"/>
    <property type="match status" value="1"/>
</dbReference>
<dbReference type="SUPFAM" id="SSF81573">
    <property type="entry name" value="F1F0 ATP synthase subunit B, membrane domain"/>
    <property type="match status" value="1"/>
</dbReference>
<dbReference type="Proteomes" id="UP000250918">
    <property type="component" value="Unassembled WGS sequence"/>
</dbReference>
<gene>
    <name evidence="13 15" type="primary">atpF</name>
    <name evidence="15" type="ORF">C3F09_09080</name>
</gene>
<evidence type="ECO:0000256" key="2">
    <source>
        <dbReference type="ARBA" id="ARBA00022448"/>
    </source>
</evidence>
<dbReference type="InterPro" id="IPR028987">
    <property type="entry name" value="ATP_synth_B-like_membr_sf"/>
</dbReference>
<sequence>MISLEWQQLLTHAVGFLITLWILKRYAWKPLLGLMEERRNRIVDEFKRIDDAKAEVAQQAATYESKLKDIESERRAKIVEAVEEGKKLAADIKAQAQQEVKEIHEKSKADLQRDIAKARVELRDQMVAITMTTAEKVIREKLDDAKQRELISGYIRNLEKA</sequence>
<keyword evidence="4 13" id="KW-0138">CF(0)</keyword>
<dbReference type="EMBL" id="PQAP01000144">
    <property type="protein sequence ID" value="PWB70431.1"/>
    <property type="molecule type" value="Genomic_DNA"/>
</dbReference>
<evidence type="ECO:0000256" key="10">
    <source>
        <dbReference type="ARBA" id="ARBA00023310"/>
    </source>
</evidence>
<evidence type="ECO:0000256" key="8">
    <source>
        <dbReference type="ARBA" id="ARBA00023065"/>
    </source>
</evidence>
<evidence type="ECO:0000256" key="5">
    <source>
        <dbReference type="ARBA" id="ARBA00022692"/>
    </source>
</evidence>